<dbReference type="OrthoDB" id="9768289at2"/>
<protein>
    <submittedName>
        <fullName evidence="15">Acyl-CoA desaturase</fullName>
    </submittedName>
</protein>
<dbReference type="GO" id="GO:0016020">
    <property type="term" value="C:membrane"/>
    <property type="evidence" value="ECO:0007669"/>
    <property type="project" value="UniProtKB-SubCell"/>
</dbReference>
<feature type="transmembrane region" description="Helical" evidence="13">
    <location>
        <begin position="155"/>
        <end position="171"/>
    </location>
</feature>
<keyword evidence="16" id="KW-1185">Reference proteome</keyword>
<keyword evidence="10 13" id="KW-0472">Membrane</keyword>
<evidence type="ECO:0000256" key="4">
    <source>
        <dbReference type="ARBA" id="ARBA00022692"/>
    </source>
</evidence>
<feature type="transmembrane region" description="Helical" evidence="13">
    <location>
        <begin position="12"/>
        <end position="34"/>
    </location>
</feature>
<keyword evidence="8" id="KW-0408">Iron</keyword>
<evidence type="ECO:0000256" key="3">
    <source>
        <dbReference type="ARBA" id="ARBA00022516"/>
    </source>
</evidence>
<keyword evidence="11" id="KW-0275">Fatty acid biosynthesis</keyword>
<evidence type="ECO:0000256" key="5">
    <source>
        <dbReference type="ARBA" id="ARBA00022832"/>
    </source>
</evidence>
<keyword evidence="9" id="KW-0443">Lipid metabolism</keyword>
<evidence type="ECO:0000256" key="1">
    <source>
        <dbReference type="ARBA" id="ARBA00004141"/>
    </source>
</evidence>
<comment type="caution">
    <text evidence="15">The sequence shown here is derived from an EMBL/GenBank/DDBJ whole genome shotgun (WGS) entry which is preliminary data.</text>
</comment>
<dbReference type="Pfam" id="PF00487">
    <property type="entry name" value="FA_desaturase"/>
    <property type="match status" value="1"/>
</dbReference>
<dbReference type="GO" id="GO:0016717">
    <property type="term" value="F:oxidoreductase activity, acting on paired donors, with oxidation of a pair of donors resulting in the reduction of molecular oxygen to two molecules of water"/>
    <property type="evidence" value="ECO:0007669"/>
    <property type="project" value="InterPro"/>
</dbReference>
<dbReference type="AlphaFoldDB" id="A0A4V1M6S6"/>
<evidence type="ECO:0000313" key="15">
    <source>
        <dbReference type="EMBL" id="RXK56429.1"/>
    </source>
</evidence>
<comment type="subcellular location">
    <subcellularLocation>
        <location evidence="1">Membrane</location>
        <topology evidence="1">Multi-pass membrane protein</topology>
    </subcellularLocation>
</comment>
<evidence type="ECO:0000259" key="14">
    <source>
        <dbReference type="Pfam" id="PF00487"/>
    </source>
</evidence>
<gene>
    <name evidence="15" type="ORF">ESB00_11350</name>
</gene>
<evidence type="ECO:0000256" key="13">
    <source>
        <dbReference type="SAM" id="Phobius"/>
    </source>
</evidence>
<dbReference type="PANTHER" id="PTHR11351">
    <property type="entry name" value="ACYL-COA DESATURASE"/>
    <property type="match status" value="1"/>
</dbReference>
<feature type="transmembrane region" description="Helical" evidence="13">
    <location>
        <begin position="41"/>
        <end position="62"/>
    </location>
</feature>
<dbReference type="InterPro" id="IPR015876">
    <property type="entry name" value="Acyl-CoA_DS"/>
</dbReference>
<evidence type="ECO:0000256" key="9">
    <source>
        <dbReference type="ARBA" id="ARBA00023098"/>
    </source>
</evidence>
<dbReference type="EMBL" id="SDHX01000001">
    <property type="protein sequence ID" value="RXK56429.1"/>
    <property type="molecule type" value="Genomic_DNA"/>
</dbReference>
<dbReference type="GO" id="GO:0006633">
    <property type="term" value="P:fatty acid biosynthetic process"/>
    <property type="evidence" value="ECO:0007669"/>
    <property type="project" value="UniProtKB-KW"/>
</dbReference>
<evidence type="ECO:0000256" key="12">
    <source>
        <dbReference type="SAM" id="Coils"/>
    </source>
</evidence>
<keyword evidence="5" id="KW-0276">Fatty acid metabolism</keyword>
<organism evidence="15 16">
    <name type="scientific">Oleiharenicola lentus</name>
    <dbReference type="NCBI Taxonomy" id="2508720"/>
    <lineage>
        <taxon>Bacteria</taxon>
        <taxon>Pseudomonadati</taxon>
        <taxon>Verrucomicrobiota</taxon>
        <taxon>Opitutia</taxon>
        <taxon>Opitutales</taxon>
        <taxon>Opitutaceae</taxon>
        <taxon>Oleiharenicola</taxon>
    </lineage>
</organism>
<sequence>MKLNLPTERINWVNSSFLIGTALVTCTVVPLYLWHYGMDAFQVALFFGFFIATGLSITLGYHRLFAHVAFQASWPVRLATLVFGAAAFENCALAWVSDHRRHHKHVDHDDDPYDISKGFWHAHIGWILFKLDPAPPWDNVADLRKDRLVMLQQRFYVPVAVLVGFALPAALGWWHNGWIGALGGFLIGGVARVTAVQHMTFFINSLCHTIGNQPYSNKCSARDSWLMAIFTFGEGYHNYHHEFQHDYRNGVKWWQWDPTKWTIWTLEKLRLVRGLRRVSEDKILLAQLTDTRRRLGEQIACPKVTANARLHDLLKASDVKLHELGQRWEALKAEYAGKASALRTEYSDRAQAQFDEARHALEEMRREVRQATRLLRHASAAA</sequence>
<proteinExistence type="inferred from homology"/>
<keyword evidence="6 13" id="KW-1133">Transmembrane helix</keyword>
<keyword evidence="3" id="KW-0444">Lipid biosynthesis</keyword>
<evidence type="ECO:0000256" key="8">
    <source>
        <dbReference type="ARBA" id="ARBA00023004"/>
    </source>
</evidence>
<dbReference type="RefSeq" id="WP_129047797.1">
    <property type="nucleotide sequence ID" value="NZ_SDHX01000001.1"/>
</dbReference>
<feature type="domain" description="Fatty acid desaturase" evidence="14">
    <location>
        <begin position="44"/>
        <end position="259"/>
    </location>
</feature>
<name>A0A4V1M6S6_9BACT</name>
<keyword evidence="4 13" id="KW-0812">Transmembrane</keyword>
<feature type="transmembrane region" description="Helical" evidence="13">
    <location>
        <begin position="177"/>
        <end position="195"/>
    </location>
</feature>
<comment type="similarity">
    <text evidence="2">Belongs to the fatty acid desaturase type 2 family.</text>
</comment>
<evidence type="ECO:0000256" key="11">
    <source>
        <dbReference type="ARBA" id="ARBA00023160"/>
    </source>
</evidence>
<dbReference type="PANTHER" id="PTHR11351:SF31">
    <property type="entry name" value="DESATURASE 1, ISOFORM A-RELATED"/>
    <property type="match status" value="1"/>
</dbReference>
<evidence type="ECO:0000256" key="7">
    <source>
        <dbReference type="ARBA" id="ARBA00023002"/>
    </source>
</evidence>
<dbReference type="InterPro" id="IPR005804">
    <property type="entry name" value="FA_desaturase_dom"/>
</dbReference>
<accession>A0A4V1M6S6</accession>
<evidence type="ECO:0000256" key="2">
    <source>
        <dbReference type="ARBA" id="ARBA00008749"/>
    </source>
</evidence>
<reference evidence="15 16" key="1">
    <citation type="submission" date="2019-01" db="EMBL/GenBank/DDBJ databases">
        <title>Lacunisphaera sp. strain TWA-58.</title>
        <authorList>
            <person name="Chen W.-M."/>
        </authorList>
    </citation>
    <scope>NUCLEOTIDE SEQUENCE [LARGE SCALE GENOMIC DNA]</scope>
    <source>
        <strain evidence="15 16">TWA-58</strain>
    </source>
</reference>
<evidence type="ECO:0000256" key="10">
    <source>
        <dbReference type="ARBA" id="ARBA00023136"/>
    </source>
</evidence>
<keyword evidence="7" id="KW-0560">Oxidoreductase</keyword>
<evidence type="ECO:0000256" key="6">
    <source>
        <dbReference type="ARBA" id="ARBA00022989"/>
    </source>
</evidence>
<evidence type="ECO:0000313" key="16">
    <source>
        <dbReference type="Proteomes" id="UP000290218"/>
    </source>
</evidence>
<feature type="coiled-coil region" evidence="12">
    <location>
        <begin position="347"/>
        <end position="381"/>
    </location>
</feature>
<dbReference type="CDD" id="cd03505">
    <property type="entry name" value="Delta9-FADS-like"/>
    <property type="match status" value="1"/>
</dbReference>
<dbReference type="Proteomes" id="UP000290218">
    <property type="component" value="Unassembled WGS sequence"/>
</dbReference>
<dbReference type="PRINTS" id="PR00075">
    <property type="entry name" value="FACDDSATRASE"/>
</dbReference>
<keyword evidence="12" id="KW-0175">Coiled coil</keyword>